<proteinExistence type="predicted"/>
<dbReference type="OrthoDB" id="63519at2"/>
<keyword evidence="3" id="KW-1185">Reference proteome</keyword>
<organism evidence="2 3">
    <name type="scientific">Gryllotalpicola protaetiae</name>
    <dbReference type="NCBI Taxonomy" id="2419771"/>
    <lineage>
        <taxon>Bacteria</taxon>
        <taxon>Bacillati</taxon>
        <taxon>Actinomycetota</taxon>
        <taxon>Actinomycetes</taxon>
        <taxon>Micrococcales</taxon>
        <taxon>Microbacteriaceae</taxon>
        <taxon>Gryllotalpicola</taxon>
    </lineage>
</organism>
<sequence length="293" mass="30457">MTQTIDEFAYLADEAAEVGADPVVPDVRRVTADAPGGELSALLWGVEPRLTLLHGAGLNAHTWDATLLRLRRDALAVDLPGHGDSAWRDDFDYGARTNAAAVAAALDALAPGVPQAVIGQSLGGSTAIALLEARPELVASLVLVDVSPGLRPADASSVRDFLAGPLVFDSREQIVELAVASGIGSDRVRLARGVVLNTRVRDDGKVVFKHHLAAPPAGASLDTDFSGLWAPLEASDVPVLLVHGSSGFLPPDVVAEFHARVPRAALVELDAGHNVQEQQPAALADAITAFLAA</sequence>
<dbReference type="EMBL" id="CP032624">
    <property type="protein sequence ID" value="AYG04380.1"/>
    <property type="molecule type" value="Genomic_DNA"/>
</dbReference>
<dbReference type="PANTHER" id="PTHR43194">
    <property type="entry name" value="HYDROLASE ALPHA/BETA FOLD FAMILY"/>
    <property type="match status" value="1"/>
</dbReference>
<dbReference type="Proteomes" id="UP000275069">
    <property type="component" value="Chromosome"/>
</dbReference>
<evidence type="ECO:0000313" key="3">
    <source>
        <dbReference type="Proteomes" id="UP000275069"/>
    </source>
</evidence>
<reference evidence="2 3" key="1">
    <citation type="submission" date="2018-09" db="EMBL/GenBank/DDBJ databases">
        <title>Genome sequencing of strain 2DFW10M-5.</title>
        <authorList>
            <person name="Heo J."/>
            <person name="Kim S.-J."/>
            <person name="Kwon S.-W."/>
        </authorList>
    </citation>
    <scope>NUCLEOTIDE SEQUENCE [LARGE SCALE GENOMIC DNA]</scope>
    <source>
        <strain evidence="2 3">2DFW10M-5</strain>
    </source>
</reference>
<evidence type="ECO:0000313" key="2">
    <source>
        <dbReference type="EMBL" id="AYG04380.1"/>
    </source>
</evidence>
<dbReference type="InterPro" id="IPR000073">
    <property type="entry name" value="AB_hydrolase_1"/>
</dbReference>
<feature type="domain" description="AB hydrolase-1" evidence="1">
    <location>
        <begin position="52"/>
        <end position="286"/>
    </location>
</feature>
<keyword evidence="2" id="KW-0378">Hydrolase</keyword>
<gene>
    <name evidence="2" type="ORF">D7I44_13155</name>
</gene>
<dbReference type="Gene3D" id="3.40.50.1820">
    <property type="entry name" value="alpha/beta hydrolase"/>
    <property type="match status" value="1"/>
</dbReference>
<dbReference type="PANTHER" id="PTHR43194:SF2">
    <property type="entry name" value="PEROXISOMAL MEMBRANE PROTEIN LPX1"/>
    <property type="match status" value="1"/>
</dbReference>
<dbReference type="InterPro" id="IPR050228">
    <property type="entry name" value="Carboxylesterase_BioH"/>
</dbReference>
<dbReference type="PRINTS" id="PR00111">
    <property type="entry name" value="ABHYDROLASE"/>
</dbReference>
<dbReference type="SUPFAM" id="SSF53474">
    <property type="entry name" value="alpha/beta-Hydrolases"/>
    <property type="match status" value="1"/>
</dbReference>
<dbReference type="Pfam" id="PF12697">
    <property type="entry name" value="Abhydrolase_6"/>
    <property type="match status" value="1"/>
</dbReference>
<dbReference type="KEGG" id="gry:D7I44_13155"/>
<dbReference type="GO" id="GO:0016787">
    <property type="term" value="F:hydrolase activity"/>
    <property type="evidence" value="ECO:0007669"/>
    <property type="project" value="UniProtKB-KW"/>
</dbReference>
<accession>A0A387BTI6</accession>
<dbReference type="RefSeq" id="WP_120789910.1">
    <property type="nucleotide sequence ID" value="NZ_CP032624.1"/>
</dbReference>
<dbReference type="AlphaFoldDB" id="A0A387BTI6"/>
<protein>
    <submittedName>
        <fullName evidence="2">Alpha/beta hydrolase</fullName>
    </submittedName>
</protein>
<dbReference type="InterPro" id="IPR029058">
    <property type="entry name" value="AB_hydrolase_fold"/>
</dbReference>
<evidence type="ECO:0000259" key="1">
    <source>
        <dbReference type="Pfam" id="PF12697"/>
    </source>
</evidence>
<name>A0A387BTI6_9MICO</name>